<dbReference type="InterPro" id="IPR036116">
    <property type="entry name" value="FN3_sf"/>
</dbReference>
<evidence type="ECO:0000313" key="5">
    <source>
        <dbReference type="Proteomes" id="UP000472275"/>
    </source>
</evidence>
<dbReference type="AlphaFoldDB" id="A0A663DL25"/>
<dbReference type="Pfam" id="PF17744">
    <property type="entry name" value="DUF5581"/>
    <property type="match status" value="1"/>
</dbReference>
<dbReference type="CDD" id="cd00063">
    <property type="entry name" value="FN3"/>
    <property type="match status" value="1"/>
</dbReference>
<evidence type="ECO:0000259" key="3">
    <source>
        <dbReference type="Pfam" id="PF20996"/>
    </source>
</evidence>
<accession>A0A663DL25</accession>
<evidence type="ECO:0000259" key="2">
    <source>
        <dbReference type="Pfam" id="PF17744"/>
    </source>
</evidence>
<evidence type="ECO:0000313" key="4">
    <source>
        <dbReference type="Ensembl" id="ENSACCP00020000552.1"/>
    </source>
</evidence>
<dbReference type="InterPro" id="IPR039581">
    <property type="entry name" value="FNDC11"/>
</dbReference>
<dbReference type="InterPro" id="IPR049231">
    <property type="entry name" value="DUF5581_N"/>
</dbReference>
<dbReference type="InterPro" id="IPR048317">
    <property type="entry name" value="DUF5581_C"/>
</dbReference>
<dbReference type="SUPFAM" id="SSF49265">
    <property type="entry name" value="Fibronectin type III"/>
    <property type="match status" value="1"/>
</dbReference>
<sequence length="330" mass="38757">HRHLLSKCLSEGTARSEEQDSASWEWYLERRSLVLQFLNSNLSLHHLQHHQSKVELLKKCYFYLEIEPKHVNVRDQNHVMHHIDILQLIDTYQFQRMKKVGKTQTEIQLSLLTELLEQLERGQEELSCYVETSDMITFLSLWDLIMQRLSKLSEFMETLLSLQVPGKLYVKHCLVSHANLRSTRLPNIRLSLCTKIPLIFDREESFAHKNWAKLKWFTENQEPHLEQYELHVKLLTNGRQTEVGYGRTQAVTSNTCVVQDLHPGRSYEFTIRRSHTDTLVCERWYDSITLKTKTNAVEDTDGSACAPEGRGGTQEHFSHFIHLKKMNEKN</sequence>
<dbReference type="Gene3D" id="2.60.40.10">
    <property type="entry name" value="Immunoglobulins"/>
    <property type="match status" value="1"/>
</dbReference>
<keyword evidence="5" id="KW-1185">Reference proteome</keyword>
<dbReference type="PANTHER" id="PTHR14537">
    <property type="entry name" value="FIBRONECTIN TYPE III DOMAIN-CONTAINING PROTEIN 11"/>
    <property type="match status" value="1"/>
</dbReference>
<proteinExistence type="predicted"/>
<protein>
    <submittedName>
        <fullName evidence="4">Fibronectin type III domain containing 11</fullName>
    </submittedName>
</protein>
<organism evidence="4 5">
    <name type="scientific">Aquila chrysaetos chrysaetos</name>
    <dbReference type="NCBI Taxonomy" id="223781"/>
    <lineage>
        <taxon>Eukaryota</taxon>
        <taxon>Metazoa</taxon>
        <taxon>Chordata</taxon>
        <taxon>Craniata</taxon>
        <taxon>Vertebrata</taxon>
        <taxon>Euteleostomi</taxon>
        <taxon>Archelosauria</taxon>
        <taxon>Archosauria</taxon>
        <taxon>Dinosauria</taxon>
        <taxon>Saurischia</taxon>
        <taxon>Theropoda</taxon>
        <taxon>Coelurosauria</taxon>
        <taxon>Aves</taxon>
        <taxon>Neognathae</taxon>
        <taxon>Neoaves</taxon>
        <taxon>Telluraves</taxon>
        <taxon>Accipitrimorphae</taxon>
        <taxon>Accipitriformes</taxon>
        <taxon>Accipitridae</taxon>
        <taxon>Accipitrinae</taxon>
        <taxon>Aquila</taxon>
    </lineage>
</organism>
<feature type="domain" description="DUF5581" evidence="3">
    <location>
        <begin position="22"/>
        <end position="190"/>
    </location>
</feature>
<dbReference type="InterPro" id="IPR003961">
    <property type="entry name" value="FN3_dom"/>
</dbReference>
<dbReference type="Pfam" id="PF20996">
    <property type="entry name" value="DUF5581_N"/>
    <property type="match status" value="1"/>
</dbReference>
<feature type="domain" description="DUF5581" evidence="2">
    <location>
        <begin position="195"/>
        <end position="299"/>
    </location>
</feature>
<dbReference type="Ensembl" id="ENSACCT00020000567.1">
    <property type="protein sequence ID" value="ENSACCP00020000552.1"/>
    <property type="gene ID" value="ENSACCG00020000373.1"/>
</dbReference>
<evidence type="ECO:0000256" key="1">
    <source>
        <dbReference type="SAM" id="Coils"/>
    </source>
</evidence>
<dbReference type="GeneTree" id="ENSGT00390000006008"/>
<keyword evidence="1" id="KW-0175">Coiled coil</keyword>
<name>A0A663DL25_AQUCH</name>
<reference evidence="4" key="2">
    <citation type="submission" date="2025-09" db="UniProtKB">
        <authorList>
            <consortium name="Ensembl"/>
        </authorList>
    </citation>
    <scope>IDENTIFICATION</scope>
</reference>
<dbReference type="Proteomes" id="UP000472275">
    <property type="component" value="Chromosome 3"/>
</dbReference>
<reference evidence="4" key="1">
    <citation type="submission" date="2025-08" db="UniProtKB">
        <authorList>
            <consortium name="Ensembl"/>
        </authorList>
    </citation>
    <scope>IDENTIFICATION</scope>
</reference>
<dbReference type="InParanoid" id="A0A663DL25"/>
<feature type="coiled-coil region" evidence="1">
    <location>
        <begin position="102"/>
        <end position="132"/>
    </location>
</feature>
<dbReference type="InterPro" id="IPR013783">
    <property type="entry name" value="Ig-like_fold"/>
</dbReference>